<keyword evidence="3" id="KW-1185">Reference proteome</keyword>
<reference evidence="2" key="1">
    <citation type="journal article" date="2020" name="Stud. Mycol.">
        <title>101 Dothideomycetes genomes: a test case for predicting lifestyles and emergence of pathogens.</title>
        <authorList>
            <person name="Haridas S."/>
            <person name="Albert R."/>
            <person name="Binder M."/>
            <person name="Bloem J."/>
            <person name="Labutti K."/>
            <person name="Salamov A."/>
            <person name="Andreopoulos B."/>
            <person name="Baker S."/>
            <person name="Barry K."/>
            <person name="Bills G."/>
            <person name="Bluhm B."/>
            <person name="Cannon C."/>
            <person name="Castanera R."/>
            <person name="Culley D."/>
            <person name="Daum C."/>
            <person name="Ezra D."/>
            <person name="Gonzalez J."/>
            <person name="Henrissat B."/>
            <person name="Kuo A."/>
            <person name="Liang C."/>
            <person name="Lipzen A."/>
            <person name="Lutzoni F."/>
            <person name="Magnuson J."/>
            <person name="Mondo S."/>
            <person name="Nolan M."/>
            <person name="Ohm R."/>
            <person name="Pangilinan J."/>
            <person name="Park H.-J."/>
            <person name="Ramirez L."/>
            <person name="Alfaro M."/>
            <person name="Sun H."/>
            <person name="Tritt A."/>
            <person name="Yoshinaga Y."/>
            <person name="Zwiers L.-H."/>
            <person name="Turgeon B."/>
            <person name="Goodwin S."/>
            <person name="Spatafora J."/>
            <person name="Crous P."/>
            <person name="Grigoriev I."/>
        </authorList>
    </citation>
    <scope>NUCLEOTIDE SEQUENCE</scope>
    <source>
        <strain evidence="2">HMLAC05119</strain>
    </source>
</reference>
<evidence type="ECO:0000313" key="2">
    <source>
        <dbReference type="EMBL" id="KAF1919567.1"/>
    </source>
</evidence>
<feature type="transmembrane region" description="Helical" evidence="1">
    <location>
        <begin position="40"/>
        <end position="59"/>
    </location>
</feature>
<dbReference type="Proteomes" id="UP000800096">
    <property type="component" value="Unassembled WGS sequence"/>
</dbReference>
<evidence type="ECO:0000256" key="1">
    <source>
        <dbReference type="SAM" id="Phobius"/>
    </source>
</evidence>
<dbReference type="AlphaFoldDB" id="A0A6A5R0C8"/>
<gene>
    <name evidence="2" type="ORF">BDU57DRAFT_512723</name>
</gene>
<keyword evidence="1" id="KW-1133">Transmembrane helix</keyword>
<feature type="transmembrane region" description="Helical" evidence="1">
    <location>
        <begin position="71"/>
        <end position="91"/>
    </location>
</feature>
<protein>
    <recommendedName>
        <fullName evidence="4">Major facilitator superfamily domain-containing protein</fullName>
    </recommendedName>
</protein>
<organism evidence="2 3">
    <name type="scientific">Ampelomyces quisqualis</name>
    <name type="common">Powdery mildew agent</name>
    <dbReference type="NCBI Taxonomy" id="50730"/>
    <lineage>
        <taxon>Eukaryota</taxon>
        <taxon>Fungi</taxon>
        <taxon>Dikarya</taxon>
        <taxon>Ascomycota</taxon>
        <taxon>Pezizomycotina</taxon>
        <taxon>Dothideomycetes</taxon>
        <taxon>Pleosporomycetidae</taxon>
        <taxon>Pleosporales</taxon>
        <taxon>Pleosporineae</taxon>
        <taxon>Phaeosphaeriaceae</taxon>
        <taxon>Ampelomyces</taxon>
    </lineage>
</organism>
<proteinExistence type="predicted"/>
<dbReference type="EMBL" id="ML979133">
    <property type="protein sequence ID" value="KAF1919567.1"/>
    <property type="molecule type" value="Genomic_DNA"/>
</dbReference>
<name>A0A6A5R0C8_AMPQU</name>
<evidence type="ECO:0008006" key="4">
    <source>
        <dbReference type="Google" id="ProtNLM"/>
    </source>
</evidence>
<keyword evidence="1" id="KW-0812">Transmembrane</keyword>
<evidence type="ECO:0000313" key="3">
    <source>
        <dbReference type="Proteomes" id="UP000800096"/>
    </source>
</evidence>
<keyword evidence="1" id="KW-0472">Membrane</keyword>
<accession>A0A6A5R0C8</accession>
<sequence length="100" mass="10108">MIMYAALYDFASGCTFSIAPAKVANTSPDLLIIGAPVRSLYALLAVGALVGSPITGAIVKAQGGGYEGLTGYSGAALMIGVGFVAVARGVLGEWKLWAKV</sequence>